<evidence type="ECO:0000256" key="3">
    <source>
        <dbReference type="ARBA" id="ARBA00004406"/>
    </source>
</evidence>
<keyword evidence="12" id="KW-0472">Membrane</keyword>
<evidence type="ECO:0000256" key="1">
    <source>
        <dbReference type="ARBA" id="ARBA00001971"/>
    </source>
</evidence>
<reference evidence="13" key="1">
    <citation type="submission" date="2025-05" db="UniProtKB">
        <authorList>
            <consortium name="RefSeq"/>
        </authorList>
    </citation>
    <scope>NUCLEOTIDE SEQUENCE [LARGE SCALE GENOMIC DNA]</scope>
    <source>
        <strain evidence="13">14028-0561.14</strain>
    </source>
</reference>
<dbReference type="RefSeq" id="XP_070139917.1">
    <property type="nucleotide sequence ID" value="XM_070283816.1"/>
</dbReference>
<keyword evidence="13" id="KW-1185">Reference proteome</keyword>
<evidence type="ECO:0000256" key="12">
    <source>
        <dbReference type="ARBA" id="ARBA00023136"/>
    </source>
</evidence>
<protein>
    <submittedName>
        <fullName evidence="14">Cytochrome P450 4p1-like isoform X2</fullName>
    </submittedName>
</protein>
<keyword evidence="7" id="KW-0256">Endoplasmic reticulum</keyword>
<reference evidence="14" key="2">
    <citation type="submission" date="2025-08" db="UniProtKB">
        <authorList>
            <consortium name="RefSeq"/>
        </authorList>
    </citation>
    <scope>IDENTIFICATION</scope>
    <source>
        <strain evidence="14">14028-0561.14</strain>
        <tissue evidence="14">Whole fly</tissue>
    </source>
</reference>
<comment type="cofactor">
    <cofactor evidence="1">
        <name>heme</name>
        <dbReference type="ChEBI" id="CHEBI:30413"/>
    </cofactor>
</comment>
<keyword evidence="9" id="KW-0560">Oxidoreductase</keyword>
<sequence length="300" mass="34497">MFFLILVVAGSLLLHWLYKLNKDYYVMAFFAKRLYTKDGRSAESISPVAPGKTIFGNTLDLYGCDNASVFKLSRDLAKEMGESFVEYDLGTPVYNVIDAEIAENVMNHPNLITKGLFYKFLYPFLRTGLLTSTGKKWHSRRKMLTPTFHFNILNQFQEIFKTESQKFLQQFRGKDEATIVLNDVIPRFTLNSICETAMGVKLDEMAEKGDRYRESFSQIEACFTRRLSNPFLWGDWLFNLLAAKDYAAALNVVHGFSSEIIAKRRLLLKDELENLKEAQSNDDDIHHQETLCHAGHLDLC</sequence>
<evidence type="ECO:0000256" key="11">
    <source>
        <dbReference type="ARBA" id="ARBA00023033"/>
    </source>
</evidence>
<evidence type="ECO:0000256" key="4">
    <source>
        <dbReference type="ARBA" id="ARBA00010617"/>
    </source>
</evidence>
<dbReference type="PRINTS" id="PR00464">
    <property type="entry name" value="EP450II"/>
</dbReference>
<dbReference type="PANTHER" id="PTHR24291:SF105">
    <property type="entry name" value="CYTOCHROME P450 4P1-RELATED"/>
    <property type="match status" value="1"/>
</dbReference>
<keyword evidence="11" id="KW-0503">Monooxygenase</keyword>
<dbReference type="InterPro" id="IPR001128">
    <property type="entry name" value="Cyt_P450"/>
</dbReference>
<gene>
    <name evidence="14" type="primary">LOC108077903</name>
</gene>
<keyword evidence="6" id="KW-0479">Metal-binding</keyword>
<dbReference type="InterPro" id="IPR050196">
    <property type="entry name" value="Cytochrome_P450_Monoox"/>
</dbReference>
<dbReference type="PANTHER" id="PTHR24291">
    <property type="entry name" value="CYTOCHROME P450 FAMILY 4"/>
    <property type="match status" value="1"/>
</dbReference>
<dbReference type="InterPro" id="IPR036396">
    <property type="entry name" value="Cyt_P450_sf"/>
</dbReference>
<evidence type="ECO:0000256" key="8">
    <source>
        <dbReference type="ARBA" id="ARBA00022848"/>
    </source>
</evidence>
<keyword evidence="10" id="KW-0408">Iron</keyword>
<dbReference type="Proteomes" id="UP001652661">
    <property type="component" value="Chromosome 2R"/>
</dbReference>
<evidence type="ECO:0000256" key="6">
    <source>
        <dbReference type="ARBA" id="ARBA00022723"/>
    </source>
</evidence>
<evidence type="ECO:0000256" key="9">
    <source>
        <dbReference type="ARBA" id="ARBA00023002"/>
    </source>
</evidence>
<comment type="subcellular location">
    <subcellularLocation>
        <location evidence="3">Endoplasmic reticulum membrane</location>
        <topology evidence="3">Peripheral membrane protein</topology>
    </subcellularLocation>
    <subcellularLocation>
        <location evidence="2">Microsome membrane</location>
        <topology evidence="2">Peripheral membrane protein</topology>
    </subcellularLocation>
</comment>
<dbReference type="GeneID" id="108077903"/>
<evidence type="ECO:0000256" key="5">
    <source>
        <dbReference type="ARBA" id="ARBA00022617"/>
    </source>
</evidence>
<keyword evidence="8" id="KW-0492">Microsome</keyword>
<keyword evidence="5" id="KW-0349">Heme</keyword>
<evidence type="ECO:0000256" key="10">
    <source>
        <dbReference type="ARBA" id="ARBA00023004"/>
    </source>
</evidence>
<evidence type="ECO:0000256" key="7">
    <source>
        <dbReference type="ARBA" id="ARBA00022824"/>
    </source>
</evidence>
<name>A0ABM4GB29_DROKI</name>
<dbReference type="Pfam" id="PF00067">
    <property type="entry name" value="p450"/>
    <property type="match status" value="1"/>
</dbReference>
<comment type="similarity">
    <text evidence="4">Belongs to the cytochrome P450 family.</text>
</comment>
<evidence type="ECO:0000313" key="13">
    <source>
        <dbReference type="Proteomes" id="UP001652661"/>
    </source>
</evidence>
<proteinExistence type="inferred from homology"/>
<dbReference type="SUPFAM" id="SSF48264">
    <property type="entry name" value="Cytochrome P450"/>
    <property type="match status" value="1"/>
</dbReference>
<evidence type="ECO:0000256" key="2">
    <source>
        <dbReference type="ARBA" id="ARBA00004174"/>
    </source>
</evidence>
<dbReference type="InterPro" id="IPR002402">
    <property type="entry name" value="Cyt_P450_E_grp-II"/>
</dbReference>
<organism evidence="13 14">
    <name type="scientific">Drosophila kikkawai</name>
    <name type="common">Fruit fly</name>
    <dbReference type="NCBI Taxonomy" id="30033"/>
    <lineage>
        <taxon>Eukaryota</taxon>
        <taxon>Metazoa</taxon>
        <taxon>Ecdysozoa</taxon>
        <taxon>Arthropoda</taxon>
        <taxon>Hexapoda</taxon>
        <taxon>Insecta</taxon>
        <taxon>Pterygota</taxon>
        <taxon>Neoptera</taxon>
        <taxon>Endopterygota</taxon>
        <taxon>Diptera</taxon>
        <taxon>Brachycera</taxon>
        <taxon>Muscomorpha</taxon>
        <taxon>Ephydroidea</taxon>
        <taxon>Drosophilidae</taxon>
        <taxon>Drosophila</taxon>
        <taxon>Sophophora</taxon>
    </lineage>
</organism>
<evidence type="ECO:0000313" key="14">
    <source>
        <dbReference type="RefSeq" id="XP_070139917.1"/>
    </source>
</evidence>
<accession>A0ABM4GB29</accession>
<dbReference type="Gene3D" id="1.10.630.10">
    <property type="entry name" value="Cytochrome P450"/>
    <property type="match status" value="1"/>
</dbReference>